<protein>
    <submittedName>
        <fullName evidence="2">Uncharacterized protein</fullName>
    </submittedName>
</protein>
<accession>A0ABQ8UEX1</accession>
<feature type="region of interest" description="Disordered" evidence="1">
    <location>
        <begin position="40"/>
        <end position="66"/>
    </location>
</feature>
<keyword evidence="3" id="KW-1185">Reference proteome</keyword>
<reference evidence="2" key="1">
    <citation type="journal article" date="2022" name="bioRxiv">
        <title>Genomics of Preaxostyla Flagellates Illuminates Evolutionary Transitions and the Path Towards Mitochondrial Loss.</title>
        <authorList>
            <person name="Novak L.V.F."/>
            <person name="Treitli S.C."/>
            <person name="Pyrih J."/>
            <person name="Halakuc P."/>
            <person name="Pipaliya S.V."/>
            <person name="Vacek V."/>
            <person name="Brzon O."/>
            <person name="Soukal P."/>
            <person name="Eme L."/>
            <person name="Dacks J.B."/>
            <person name="Karnkowska A."/>
            <person name="Elias M."/>
            <person name="Hampl V."/>
        </authorList>
    </citation>
    <scope>NUCLEOTIDE SEQUENCE</scope>
    <source>
        <strain evidence="2">RCP-MX</strain>
    </source>
</reference>
<gene>
    <name evidence="2" type="ORF">PAPYR_6516</name>
</gene>
<dbReference type="Proteomes" id="UP001141327">
    <property type="component" value="Unassembled WGS sequence"/>
</dbReference>
<organism evidence="2 3">
    <name type="scientific">Paratrimastix pyriformis</name>
    <dbReference type="NCBI Taxonomy" id="342808"/>
    <lineage>
        <taxon>Eukaryota</taxon>
        <taxon>Metamonada</taxon>
        <taxon>Preaxostyla</taxon>
        <taxon>Paratrimastigidae</taxon>
        <taxon>Paratrimastix</taxon>
    </lineage>
</organism>
<comment type="caution">
    <text evidence="2">The sequence shown here is derived from an EMBL/GenBank/DDBJ whole genome shotgun (WGS) entry which is preliminary data.</text>
</comment>
<evidence type="ECO:0000313" key="3">
    <source>
        <dbReference type="Proteomes" id="UP001141327"/>
    </source>
</evidence>
<name>A0ABQ8UEX1_9EUKA</name>
<evidence type="ECO:0000313" key="2">
    <source>
        <dbReference type="EMBL" id="KAJ4457842.1"/>
    </source>
</evidence>
<feature type="compositionally biased region" description="Low complexity" evidence="1">
    <location>
        <begin position="40"/>
        <end position="50"/>
    </location>
</feature>
<dbReference type="EMBL" id="JAPMOS010000038">
    <property type="protein sequence ID" value="KAJ4457842.1"/>
    <property type="molecule type" value="Genomic_DNA"/>
</dbReference>
<sequence length="113" mass="12595">MNKRPCLAINSVASRRAFAVPKIASLIRIHYTRFVPPSHFSHSSHSSHFSAELTRPTPQALSPNMPHKHYVTLTPVVSAPVERPYFPASYSPAETYAEQLSRNRSPSGPGCRR</sequence>
<evidence type="ECO:0000256" key="1">
    <source>
        <dbReference type="SAM" id="MobiDB-lite"/>
    </source>
</evidence>
<proteinExistence type="predicted"/>